<dbReference type="InterPro" id="IPR013078">
    <property type="entry name" value="His_Pase_superF_clade-1"/>
</dbReference>
<keyword evidence="2" id="KW-1185">Reference proteome</keyword>
<dbReference type="Proteomes" id="UP000199092">
    <property type="component" value="Chromosome I"/>
</dbReference>
<dbReference type="InterPro" id="IPR029033">
    <property type="entry name" value="His_PPase_superfam"/>
</dbReference>
<dbReference type="Pfam" id="PF00300">
    <property type="entry name" value="His_Phos_1"/>
    <property type="match status" value="1"/>
</dbReference>
<accession>A0A1H1PLY2</accession>
<gene>
    <name evidence="1" type="ORF">SAMN04488543_1116</name>
</gene>
<reference evidence="1 2" key="1">
    <citation type="submission" date="2016-10" db="EMBL/GenBank/DDBJ databases">
        <authorList>
            <person name="de Groot N.N."/>
        </authorList>
    </citation>
    <scope>NUCLEOTIDE SEQUENCE [LARGE SCALE GENOMIC DNA]</scope>
    <source>
        <strain evidence="1 2">DSM 21741</strain>
    </source>
</reference>
<dbReference type="Gene3D" id="3.40.50.1240">
    <property type="entry name" value="Phosphoglycerate mutase-like"/>
    <property type="match status" value="1"/>
</dbReference>
<dbReference type="STRING" id="546871.SAMN04488543_1116"/>
<dbReference type="RefSeq" id="WP_197677209.1">
    <property type="nucleotide sequence ID" value="NZ_LT629749.1"/>
</dbReference>
<evidence type="ECO:0000313" key="1">
    <source>
        <dbReference type="EMBL" id="SDS12097.1"/>
    </source>
</evidence>
<dbReference type="AlphaFoldDB" id="A0A1H1PLY2"/>
<sequence>MAGPCYLITHPEVAVDPGTEVTAWSLSSAGRARAERLAALPWVAGLDRLVSSAERKACETAEVLAAVHGLAWTVDAELGENDRSATGFLPPEEFERVADAFFARPEQSVRGWETARHAQRRVVGAVRRHTATRDEAVGFVAHGAVGTLLWCDLERVPVDRRHDQPGQGSWYPFDPVRWTAGHGWVRIS</sequence>
<dbReference type="SUPFAM" id="SSF53254">
    <property type="entry name" value="Phosphoglycerate mutase-like"/>
    <property type="match status" value="1"/>
</dbReference>
<protein>
    <submittedName>
        <fullName evidence="1">Broad specificity phosphatase PhoE</fullName>
    </submittedName>
</protein>
<dbReference type="EMBL" id="LT629749">
    <property type="protein sequence ID" value="SDS12097.1"/>
    <property type="molecule type" value="Genomic_DNA"/>
</dbReference>
<organism evidence="1 2">
    <name type="scientific">Friedmanniella luteola</name>
    <dbReference type="NCBI Taxonomy" id="546871"/>
    <lineage>
        <taxon>Bacteria</taxon>
        <taxon>Bacillati</taxon>
        <taxon>Actinomycetota</taxon>
        <taxon>Actinomycetes</taxon>
        <taxon>Propionibacteriales</taxon>
        <taxon>Nocardioidaceae</taxon>
        <taxon>Friedmanniella</taxon>
    </lineage>
</organism>
<evidence type="ECO:0000313" key="2">
    <source>
        <dbReference type="Proteomes" id="UP000199092"/>
    </source>
</evidence>
<proteinExistence type="predicted"/>
<name>A0A1H1PLY2_9ACTN</name>